<dbReference type="Pfam" id="PF00071">
    <property type="entry name" value="Ras"/>
    <property type="match status" value="1"/>
</dbReference>
<organism evidence="3 4">
    <name type="scientific">Sinanodonta woodiana</name>
    <name type="common">Chinese pond mussel</name>
    <name type="synonym">Anodonta woodiana</name>
    <dbReference type="NCBI Taxonomy" id="1069815"/>
    <lineage>
        <taxon>Eukaryota</taxon>
        <taxon>Metazoa</taxon>
        <taxon>Spiralia</taxon>
        <taxon>Lophotrochozoa</taxon>
        <taxon>Mollusca</taxon>
        <taxon>Bivalvia</taxon>
        <taxon>Autobranchia</taxon>
        <taxon>Heteroconchia</taxon>
        <taxon>Palaeoheterodonta</taxon>
        <taxon>Unionida</taxon>
        <taxon>Unionoidea</taxon>
        <taxon>Unionidae</taxon>
        <taxon>Unioninae</taxon>
        <taxon>Sinanodonta</taxon>
    </lineage>
</organism>
<dbReference type="PANTHER" id="PTHR47977">
    <property type="entry name" value="RAS-RELATED PROTEIN RAB"/>
    <property type="match status" value="1"/>
</dbReference>
<dbReference type="PROSITE" id="PS51420">
    <property type="entry name" value="RHO"/>
    <property type="match status" value="1"/>
</dbReference>
<dbReference type="SMART" id="SM00174">
    <property type="entry name" value="RHO"/>
    <property type="match status" value="1"/>
</dbReference>
<evidence type="ECO:0000313" key="3">
    <source>
        <dbReference type="EMBL" id="KAL3884343.1"/>
    </source>
</evidence>
<dbReference type="SMART" id="SM00173">
    <property type="entry name" value="RAS"/>
    <property type="match status" value="1"/>
</dbReference>
<keyword evidence="1" id="KW-0547">Nucleotide-binding</keyword>
<proteinExistence type="predicted"/>
<evidence type="ECO:0000313" key="4">
    <source>
        <dbReference type="Proteomes" id="UP001634394"/>
    </source>
</evidence>
<protein>
    <submittedName>
        <fullName evidence="3">Uncharacterized protein</fullName>
    </submittedName>
</protein>
<accession>A0ABD3XFY1</accession>
<name>A0ABD3XFY1_SINWO</name>
<dbReference type="InterPro" id="IPR001806">
    <property type="entry name" value="Small_GTPase"/>
</dbReference>
<reference evidence="3 4" key="1">
    <citation type="submission" date="2024-11" db="EMBL/GenBank/DDBJ databases">
        <title>Chromosome-level genome assembly of the freshwater bivalve Anodonta woodiana.</title>
        <authorList>
            <person name="Chen X."/>
        </authorList>
    </citation>
    <scope>NUCLEOTIDE SEQUENCE [LARGE SCALE GENOMIC DNA]</scope>
    <source>
        <strain evidence="3">MN2024</strain>
        <tissue evidence="3">Gills</tissue>
    </source>
</reference>
<comment type="caution">
    <text evidence="3">The sequence shown here is derived from an EMBL/GenBank/DDBJ whole genome shotgun (WGS) entry which is preliminary data.</text>
</comment>
<keyword evidence="4" id="KW-1185">Reference proteome</keyword>
<dbReference type="InterPro" id="IPR050227">
    <property type="entry name" value="Rab"/>
</dbReference>
<sequence>MANRGPIHLKLVVLGDQYVGKTSVIERYVYGKFDSCYTVTLAGHFSTKFVNFEDRDVKLLIFDTAGQEDARTVIRSLYRDAHGILLVFDCARRDTLDHVTEWMELLKQNCFAMPEVVLAGNKCDLPNTFKAVNRLQGEELAGLHQIPFFEISAKHDLNVKEAFQSLVHRVLSIRGLTQSTRDVITIRKTDASNKSSSTCC</sequence>
<evidence type="ECO:0000256" key="1">
    <source>
        <dbReference type="ARBA" id="ARBA00022741"/>
    </source>
</evidence>
<dbReference type="InterPro" id="IPR027417">
    <property type="entry name" value="P-loop_NTPase"/>
</dbReference>
<dbReference type="Proteomes" id="UP001634394">
    <property type="component" value="Unassembled WGS sequence"/>
</dbReference>
<dbReference type="PROSITE" id="PS51419">
    <property type="entry name" value="RAB"/>
    <property type="match status" value="1"/>
</dbReference>
<gene>
    <name evidence="3" type="ORF">ACJMK2_024490</name>
</gene>
<dbReference type="CDD" id="cd00154">
    <property type="entry name" value="Rab"/>
    <property type="match status" value="1"/>
</dbReference>
<evidence type="ECO:0000256" key="2">
    <source>
        <dbReference type="ARBA" id="ARBA00023134"/>
    </source>
</evidence>
<dbReference type="Gene3D" id="3.40.50.300">
    <property type="entry name" value="P-loop containing nucleotide triphosphate hydrolases"/>
    <property type="match status" value="1"/>
</dbReference>
<dbReference type="InterPro" id="IPR005225">
    <property type="entry name" value="Small_GTP-bd"/>
</dbReference>
<dbReference type="PROSITE" id="PS51421">
    <property type="entry name" value="RAS"/>
    <property type="match status" value="1"/>
</dbReference>
<dbReference type="FunFam" id="3.40.50.300:FF:001447">
    <property type="entry name" value="Ras-related protein Rab-1B"/>
    <property type="match status" value="1"/>
</dbReference>
<dbReference type="GO" id="GO:0005525">
    <property type="term" value="F:GTP binding"/>
    <property type="evidence" value="ECO:0007669"/>
    <property type="project" value="UniProtKB-KW"/>
</dbReference>
<dbReference type="SMART" id="SM00175">
    <property type="entry name" value="RAB"/>
    <property type="match status" value="1"/>
</dbReference>
<dbReference type="SUPFAM" id="SSF52540">
    <property type="entry name" value="P-loop containing nucleoside triphosphate hydrolases"/>
    <property type="match status" value="1"/>
</dbReference>
<dbReference type="AlphaFoldDB" id="A0ABD3XFY1"/>
<dbReference type="SMART" id="SM00176">
    <property type="entry name" value="RAN"/>
    <property type="match status" value="1"/>
</dbReference>
<dbReference type="PRINTS" id="PR00449">
    <property type="entry name" value="RASTRNSFRMNG"/>
</dbReference>
<dbReference type="EMBL" id="JBJQND010000002">
    <property type="protein sequence ID" value="KAL3884343.1"/>
    <property type="molecule type" value="Genomic_DNA"/>
</dbReference>
<keyword evidence="2" id="KW-0342">GTP-binding</keyword>
<dbReference type="NCBIfam" id="TIGR00231">
    <property type="entry name" value="small_GTP"/>
    <property type="match status" value="1"/>
</dbReference>